<evidence type="ECO:0000313" key="6">
    <source>
        <dbReference type="Proteomes" id="UP001318300"/>
    </source>
</evidence>
<feature type="domain" description="HTH lacI-type" evidence="4">
    <location>
        <begin position="6"/>
        <end position="60"/>
    </location>
</feature>
<evidence type="ECO:0000256" key="3">
    <source>
        <dbReference type="ARBA" id="ARBA00023163"/>
    </source>
</evidence>
<dbReference type="InterPro" id="IPR010982">
    <property type="entry name" value="Lambda_DNA-bd_dom_sf"/>
</dbReference>
<dbReference type="InterPro" id="IPR000843">
    <property type="entry name" value="HTH_LacI"/>
</dbReference>
<comment type="caution">
    <text evidence="5">The sequence shown here is derived from an EMBL/GenBank/DDBJ whole genome shotgun (WGS) entry which is preliminary data.</text>
</comment>
<sequence>MAARPPTIIDVAARAGVSKSLVSMVMRGDPGVSPARRAAVLAAAAALGYRVNRAAAILAGTRTGTVGVVVDDFRNPWYVPMLDGIRQVLAPRGLRLTLADGAANAHLGASPFDDLVSLRVDGVVLAAESPAGLVVPDGLPVVVAGERAVRPADTDTVASDEAAGGRLAVHHLVELGHRRIAHLTGTGGSATARRVAAVAEMARSGITPVVAGDEGTDEAAGHQAARAVLADHPGVTALFAANDVMAMGAMAAVLEAGLRVPQDVSVIGHDETPLASSPLVRLTTVDPHNDEVGRRAAVRLLERLDAVGGGAAAGVDGRAAAGVDGRAAAGVDGAAAAALTPVRSLVDPTLVLRGTTAPPPS</sequence>
<dbReference type="PANTHER" id="PTHR30146:SF109">
    <property type="entry name" value="HTH-TYPE TRANSCRIPTIONAL REGULATOR GALS"/>
    <property type="match status" value="1"/>
</dbReference>
<keyword evidence="1" id="KW-0805">Transcription regulation</keyword>
<dbReference type="PANTHER" id="PTHR30146">
    <property type="entry name" value="LACI-RELATED TRANSCRIPTIONAL REPRESSOR"/>
    <property type="match status" value="1"/>
</dbReference>
<dbReference type="EMBL" id="JAAOYO010000005">
    <property type="protein sequence ID" value="NII42371.1"/>
    <property type="molecule type" value="Genomic_DNA"/>
</dbReference>
<dbReference type="CDD" id="cd01392">
    <property type="entry name" value="HTH_LacI"/>
    <property type="match status" value="1"/>
</dbReference>
<dbReference type="InterPro" id="IPR046335">
    <property type="entry name" value="LacI/GalR-like_sensor"/>
</dbReference>
<accession>A0ABX0TA40</accession>
<dbReference type="Pfam" id="PF13377">
    <property type="entry name" value="Peripla_BP_3"/>
    <property type="match status" value="1"/>
</dbReference>
<evidence type="ECO:0000256" key="2">
    <source>
        <dbReference type="ARBA" id="ARBA00023125"/>
    </source>
</evidence>
<gene>
    <name evidence="5" type="ORF">E9228_003040</name>
</gene>
<dbReference type="CDD" id="cd06267">
    <property type="entry name" value="PBP1_LacI_sugar_binding-like"/>
    <property type="match status" value="1"/>
</dbReference>
<organism evidence="5 6">
    <name type="scientific">Curtobacterium salicis</name>
    <dbReference type="NCBI Taxonomy" id="1779862"/>
    <lineage>
        <taxon>Bacteria</taxon>
        <taxon>Bacillati</taxon>
        <taxon>Actinomycetota</taxon>
        <taxon>Actinomycetes</taxon>
        <taxon>Micrococcales</taxon>
        <taxon>Microbacteriaceae</taxon>
        <taxon>Curtobacterium</taxon>
    </lineage>
</organism>
<dbReference type="Gene3D" id="1.10.260.40">
    <property type="entry name" value="lambda repressor-like DNA-binding domains"/>
    <property type="match status" value="1"/>
</dbReference>
<dbReference type="SMART" id="SM00354">
    <property type="entry name" value="HTH_LACI"/>
    <property type="match status" value="1"/>
</dbReference>
<evidence type="ECO:0000313" key="5">
    <source>
        <dbReference type="EMBL" id="NII42371.1"/>
    </source>
</evidence>
<keyword evidence="6" id="KW-1185">Reference proteome</keyword>
<dbReference type="InterPro" id="IPR028082">
    <property type="entry name" value="Peripla_BP_I"/>
</dbReference>
<name>A0ABX0TA40_9MICO</name>
<proteinExistence type="predicted"/>
<dbReference type="SUPFAM" id="SSF47413">
    <property type="entry name" value="lambda repressor-like DNA-binding domains"/>
    <property type="match status" value="1"/>
</dbReference>
<dbReference type="PROSITE" id="PS50932">
    <property type="entry name" value="HTH_LACI_2"/>
    <property type="match status" value="1"/>
</dbReference>
<keyword evidence="3" id="KW-0804">Transcription</keyword>
<keyword evidence="2 5" id="KW-0238">DNA-binding</keyword>
<dbReference type="Proteomes" id="UP001318300">
    <property type="component" value="Unassembled WGS sequence"/>
</dbReference>
<evidence type="ECO:0000256" key="1">
    <source>
        <dbReference type="ARBA" id="ARBA00023015"/>
    </source>
</evidence>
<evidence type="ECO:0000259" key="4">
    <source>
        <dbReference type="PROSITE" id="PS50932"/>
    </source>
</evidence>
<dbReference type="SUPFAM" id="SSF53822">
    <property type="entry name" value="Periplasmic binding protein-like I"/>
    <property type="match status" value="1"/>
</dbReference>
<protein>
    <submittedName>
        <fullName evidence="5">DNA-binding LacI/PurR family transcriptional regulator</fullName>
    </submittedName>
</protein>
<dbReference type="RefSeq" id="WP_166781379.1">
    <property type="nucleotide sequence ID" value="NZ_JAAOYO010000005.1"/>
</dbReference>
<dbReference type="Gene3D" id="3.40.50.2300">
    <property type="match status" value="2"/>
</dbReference>
<dbReference type="GO" id="GO:0003677">
    <property type="term" value="F:DNA binding"/>
    <property type="evidence" value="ECO:0007669"/>
    <property type="project" value="UniProtKB-KW"/>
</dbReference>
<reference evidence="5 6" key="1">
    <citation type="submission" date="2020-03" db="EMBL/GenBank/DDBJ databases">
        <title>Above-ground endophytic microbial communities from plants in different locations in the United States.</title>
        <authorList>
            <person name="Frank C."/>
        </authorList>
    </citation>
    <scope>NUCLEOTIDE SEQUENCE [LARGE SCALE GENOMIC DNA]</scope>
    <source>
        <strain evidence="5 6">WW7</strain>
    </source>
</reference>
<dbReference type="Pfam" id="PF00356">
    <property type="entry name" value="LacI"/>
    <property type="match status" value="1"/>
</dbReference>